<dbReference type="InterPro" id="IPR038282">
    <property type="entry name" value="DUF2267_sf"/>
</dbReference>
<sequence length="140" mass="16477">MPVPPEYRVAQQVFESFMKDAAIECNVQTTHMVYNIVVGVFHTFRRRLAFKEAIEFAYVLPPLILALFIAEWDVEEKQVPFKDREEMTKEVKSVRHEHNFSPDTAIINVATALRKHVNIRDFDNYLSKLSKEAQDYWNTK</sequence>
<accession>A0A5R8Y565</accession>
<keyword evidence="2" id="KW-1185">Reference proteome</keyword>
<evidence type="ECO:0000313" key="1">
    <source>
        <dbReference type="EMBL" id="TLP40930.1"/>
    </source>
</evidence>
<comment type="caution">
    <text evidence="1">The sequence shown here is derived from an EMBL/GenBank/DDBJ whole genome shotgun (WGS) entry which is preliminary data.</text>
</comment>
<protein>
    <submittedName>
        <fullName evidence="1">DUF2267 domain-containing protein</fullName>
    </submittedName>
</protein>
<proteinExistence type="predicted"/>
<dbReference type="EMBL" id="VANU01000001">
    <property type="protein sequence ID" value="TLP40930.1"/>
    <property type="molecule type" value="Genomic_DNA"/>
</dbReference>
<dbReference type="InterPro" id="IPR018727">
    <property type="entry name" value="DUF2267"/>
</dbReference>
<name>A0A5R8Y565_9BACT</name>
<dbReference type="Gene3D" id="1.10.490.110">
    <property type="entry name" value="Uncharacterized conserved protein DUF2267"/>
    <property type="match status" value="1"/>
</dbReference>
<dbReference type="RefSeq" id="WP_138151332.1">
    <property type="nucleotide sequence ID" value="NZ_VANU01000001.1"/>
</dbReference>
<dbReference type="Proteomes" id="UP000308901">
    <property type="component" value="Unassembled WGS sequence"/>
</dbReference>
<evidence type="ECO:0000313" key="2">
    <source>
        <dbReference type="Proteomes" id="UP000308901"/>
    </source>
</evidence>
<reference evidence="1 2" key="1">
    <citation type="submission" date="2019-05" db="EMBL/GenBank/DDBJ databases">
        <title>Arcobacter sp. nov., isolated from sea sediment.</title>
        <authorList>
            <person name="Kim W."/>
        </authorList>
    </citation>
    <scope>NUCLEOTIDE SEQUENCE [LARGE SCALE GENOMIC DNA]</scope>
    <source>
        <strain evidence="1 2">CAU 1517</strain>
    </source>
</reference>
<dbReference type="Pfam" id="PF10025">
    <property type="entry name" value="DUF2267"/>
    <property type="match status" value="1"/>
</dbReference>
<dbReference type="AlphaFoldDB" id="A0A5R8Y565"/>
<dbReference type="OrthoDB" id="20942at2"/>
<organism evidence="1 2">
    <name type="scientific">Arcobacter arenosus</name>
    <dbReference type="NCBI Taxonomy" id="2576037"/>
    <lineage>
        <taxon>Bacteria</taxon>
        <taxon>Pseudomonadati</taxon>
        <taxon>Campylobacterota</taxon>
        <taxon>Epsilonproteobacteria</taxon>
        <taxon>Campylobacterales</taxon>
        <taxon>Arcobacteraceae</taxon>
        <taxon>Arcobacter</taxon>
    </lineage>
</organism>
<gene>
    <name evidence="1" type="ORF">FDK22_02605</name>
</gene>